<keyword evidence="5" id="KW-1185">Reference proteome</keyword>
<dbReference type="InterPro" id="IPR025724">
    <property type="entry name" value="GAG-pre-integrase_dom"/>
</dbReference>
<dbReference type="OrthoDB" id="2013098at2759"/>
<protein>
    <submittedName>
        <fullName evidence="4">Uncharacterized protein</fullName>
    </submittedName>
</protein>
<evidence type="ECO:0000313" key="4">
    <source>
        <dbReference type="EMBL" id="KAA8536912.1"/>
    </source>
</evidence>
<dbReference type="EMBL" id="CM018039">
    <property type="protein sequence ID" value="KAA8536912.1"/>
    <property type="molecule type" value="Genomic_DNA"/>
</dbReference>
<organism evidence="4 5">
    <name type="scientific">Nyssa sinensis</name>
    <dbReference type="NCBI Taxonomy" id="561372"/>
    <lineage>
        <taxon>Eukaryota</taxon>
        <taxon>Viridiplantae</taxon>
        <taxon>Streptophyta</taxon>
        <taxon>Embryophyta</taxon>
        <taxon>Tracheophyta</taxon>
        <taxon>Spermatophyta</taxon>
        <taxon>Magnoliopsida</taxon>
        <taxon>eudicotyledons</taxon>
        <taxon>Gunneridae</taxon>
        <taxon>Pentapetalae</taxon>
        <taxon>asterids</taxon>
        <taxon>Cornales</taxon>
        <taxon>Nyssaceae</taxon>
        <taxon>Nyssa</taxon>
    </lineage>
</organism>
<feature type="domain" description="GAG-pre-integrase" evidence="2">
    <location>
        <begin position="109"/>
        <end position="151"/>
    </location>
</feature>
<dbReference type="InterPro" id="IPR054722">
    <property type="entry name" value="PolX-like_BBD"/>
</dbReference>
<feature type="domain" description="Retrovirus-related Pol polyprotein from transposon TNT 1-94-like beta-barrel" evidence="3">
    <location>
        <begin position="1"/>
        <end position="69"/>
    </location>
</feature>
<evidence type="ECO:0000313" key="5">
    <source>
        <dbReference type="Proteomes" id="UP000325577"/>
    </source>
</evidence>
<reference evidence="4 5" key="1">
    <citation type="submission" date="2019-09" db="EMBL/GenBank/DDBJ databases">
        <title>A chromosome-level genome assembly of the Chinese tupelo Nyssa sinensis.</title>
        <authorList>
            <person name="Yang X."/>
            <person name="Kang M."/>
            <person name="Yang Y."/>
            <person name="Xiong H."/>
            <person name="Wang M."/>
            <person name="Zhang Z."/>
            <person name="Wang Z."/>
            <person name="Wu H."/>
            <person name="Ma T."/>
            <person name="Liu J."/>
            <person name="Xi Z."/>
        </authorList>
    </citation>
    <scope>NUCLEOTIDE SEQUENCE [LARGE SCALE GENOMIC DNA]</scope>
    <source>
        <strain evidence="4">J267</strain>
        <tissue evidence="4">Leaf</tissue>
    </source>
</reference>
<accession>A0A5J5B4W4</accession>
<dbReference type="Pfam" id="PF13976">
    <property type="entry name" value="gag_pre-integrs"/>
    <property type="match status" value="1"/>
</dbReference>
<feature type="compositionally biased region" description="Acidic residues" evidence="1">
    <location>
        <begin position="182"/>
        <end position="195"/>
    </location>
</feature>
<dbReference type="Pfam" id="PF22936">
    <property type="entry name" value="Pol_BBD"/>
    <property type="match status" value="1"/>
</dbReference>
<name>A0A5J5B4W4_9ASTE</name>
<sequence length="248" mass="28110">MCGKRELFSQLDNNFREKVKLGNDTSLTVQGKGNVQMEINGIVQVIIEVFFVPELKNDLLSIGQLQEKGLSVLMQHRTCKIYHLGKGIIMETEMACNRMFAVLGRYPPKEESCFSSMTTDQTQLWHRRYGHLHWNGLKVIQQKNMVDELPQWNWDDSHKETILAELEWEEDQDAGTNGSLGEETEANITSEDELENIGSVQSDSLEGGESSNNGSPLHRGGVRRPPGWMQDYVTGQGLSDEENVVWLI</sequence>
<evidence type="ECO:0000256" key="1">
    <source>
        <dbReference type="SAM" id="MobiDB-lite"/>
    </source>
</evidence>
<evidence type="ECO:0000259" key="3">
    <source>
        <dbReference type="Pfam" id="PF22936"/>
    </source>
</evidence>
<dbReference type="Proteomes" id="UP000325577">
    <property type="component" value="Linkage Group LG16"/>
</dbReference>
<dbReference type="AlphaFoldDB" id="A0A5J5B4W4"/>
<proteinExistence type="predicted"/>
<evidence type="ECO:0000259" key="2">
    <source>
        <dbReference type="Pfam" id="PF13976"/>
    </source>
</evidence>
<gene>
    <name evidence="4" type="ORF">F0562_029390</name>
</gene>
<feature type="region of interest" description="Disordered" evidence="1">
    <location>
        <begin position="168"/>
        <end position="228"/>
    </location>
</feature>